<dbReference type="NCBIfam" id="TIGR00195">
    <property type="entry name" value="exoDNase_III"/>
    <property type="match status" value="1"/>
</dbReference>
<dbReference type="PROSITE" id="PS51435">
    <property type="entry name" value="AP_NUCLEASE_F1_4"/>
    <property type="match status" value="1"/>
</dbReference>
<keyword evidence="4" id="KW-0378">Hydrolase</keyword>
<dbReference type="PROSITE" id="PS00726">
    <property type="entry name" value="AP_NUCLEASE_F1_1"/>
    <property type="match status" value="1"/>
</dbReference>
<comment type="similarity">
    <text evidence="2">Belongs to the DNA repair enzymes AP/ExoA family.</text>
</comment>
<feature type="active site" description="Proton donor/acceptor" evidence="6">
    <location>
        <position position="154"/>
    </location>
</feature>
<dbReference type="CDD" id="cd09087">
    <property type="entry name" value="Ape1-like_AP-endo"/>
    <property type="match status" value="1"/>
</dbReference>
<feature type="active site" description="Proton acceptor" evidence="6">
    <location>
        <position position="251"/>
    </location>
</feature>
<evidence type="ECO:0000256" key="6">
    <source>
        <dbReference type="PIRSR" id="PIRSR604808-1"/>
    </source>
</evidence>
<protein>
    <submittedName>
        <fullName evidence="10">Exodeoxyribonuclease III</fullName>
    </submittedName>
</protein>
<evidence type="ECO:0000256" key="7">
    <source>
        <dbReference type="PIRSR" id="PIRSR604808-2"/>
    </source>
</evidence>
<evidence type="ECO:0000256" key="5">
    <source>
        <dbReference type="ARBA" id="ARBA00022842"/>
    </source>
</evidence>
<dbReference type="InterPro" id="IPR005135">
    <property type="entry name" value="Endo/exonuclease/phosphatase"/>
</dbReference>
<evidence type="ECO:0000256" key="8">
    <source>
        <dbReference type="PIRSR" id="PIRSR604808-3"/>
    </source>
</evidence>
<comment type="cofactor">
    <cofactor evidence="7">
        <name>Mg(2+)</name>
        <dbReference type="ChEBI" id="CHEBI:18420"/>
    </cofactor>
    <cofactor evidence="7">
        <name>Mn(2+)</name>
        <dbReference type="ChEBI" id="CHEBI:29035"/>
    </cofactor>
    <text evidence="7">Probably binds two magnesium or manganese ions per subunit.</text>
</comment>
<evidence type="ECO:0000256" key="1">
    <source>
        <dbReference type="ARBA" id="ARBA00001936"/>
    </source>
</evidence>
<keyword evidence="7" id="KW-0464">Manganese</keyword>
<dbReference type="Pfam" id="PF03372">
    <property type="entry name" value="Exo_endo_phos"/>
    <property type="match status" value="1"/>
</dbReference>
<dbReference type="PANTHER" id="PTHR22748">
    <property type="entry name" value="AP ENDONUCLEASE"/>
    <property type="match status" value="1"/>
</dbReference>
<evidence type="ECO:0000313" key="10">
    <source>
        <dbReference type="EMBL" id="PIT94909.1"/>
    </source>
</evidence>
<dbReference type="Proteomes" id="UP000228900">
    <property type="component" value="Unassembled WGS sequence"/>
</dbReference>
<feature type="binding site" evidence="7">
    <location>
        <position position="251"/>
    </location>
    <ligand>
        <name>Mg(2+)</name>
        <dbReference type="ChEBI" id="CHEBI:18420"/>
        <label>1</label>
    </ligand>
</feature>
<dbReference type="GO" id="GO:0008311">
    <property type="term" value="F:double-stranded DNA 3'-5' DNA exonuclease activity"/>
    <property type="evidence" value="ECO:0007669"/>
    <property type="project" value="TreeGrafter"/>
</dbReference>
<keyword evidence="5 7" id="KW-0460">Magnesium</keyword>
<reference evidence="11" key="1">
    <citation type="submission" date="2017-09" db="EMBL/GenBank/DDBJ databases">
        <title>Depth-based differentiation of microbial function through sediment-hosted aquifers and enrichment of novel symbionts in the deep terrestrial subsurface.</title>
        <authorList>
            <person name="Probst A.J."/>
            <person name="Ladd B."/>
            <person name="Jarett J.K."/>
            <person name="Geller-Mcgrath D.E."/>
            <person name="Sieber C.M.K."/>
            <person name="Emerson J.B."/>
            <person name="Anantharaman K."/>
            <person name="Thomas B.C."/>
            <person name="Malmstrom R."/>
            <person name="Stieglmeier M."/>
            <person name="Klingl A."/>
            <person name="Woyke T."/>
            <person name="Ryan C.M."/>
            <person name="Banfield J.F."/>
        </authorList>
    </citation>
    <scope>NUCLEOTIDE SEQUENCE [LARGE SCALE GENOMIC DNA]</scope>
</reference>
<gene>
    <name evidence="10" type="primary">xth</name>
    <name evidence="10" type="ORF">COT98_01770</name>
</gene>
<comment type="cofactor">
    <cofactor evidence="1">
        <name>Mn(2+)</name>
        <dbReference type="ChEBI" id="CHEBI:29035"/>
    </cofactor>
</comment>
<evidence type="ECO:0000256" key="3">
    <source>
        <dbReference type="ARBA" id="ARBA00022723"/>
    </source>
</evidence>
<evidence type="ECO:0000313" key="11">
    <source>
        <dbReference type="Proteomes" id="UP000228900"/>
    </source>
</evidence>
<name>A0A2M6WQ46_9BACT</name>
<feature type="binding site" evidence="7">
    <location>
        <position position="7"/>
    </location>
    <ligand>
        <name>Mg(2+)</name>
        <dbReference type="ChEBI" id="CHEBI:18420"/>
        <label>1</label>
    </ligand>
</feature>
<dbReference type="InterPro" id="IPR020848">
    <property type="entry name" value="AP_endonuclease_F1_CS"/>
</dbReference>
<evidence type="ECO:0000256" key="4">
    <source>
        <dbReference type="ARBA" id="ARBA00022801"/>
    </source>
</evidence>
<feature type="binding site" evidence="7">
    <location>
        <position position="154"/>
    </location>
    <ligand>
        <name>Mg(2+)</name>
        <dbReference type="ChEBI" id="CHEBI:18420"/>
        <label>1</label>
    </ligand>
</feature>
<feature type="site" description="Transition state stabilizer" evidence="8">
    <location>
        <position position="156"/>
    </location>
</feature>
<dbReference type="GO" id="GO:0006284">
    <property type="term" value="P:base-excision repair"/>
    <property type="evidence" value="ECO:0007669"/>
    <property type="project" value="TreeGrafter"/>
</dbReference>
<feature type="domain" description="Endonuclease/exonuclease/phosphatase" evidence="9">
    <location>
        <begin position="4"/>
        <end position="251"/>
    </location>
</feature>
<dbReference type="PANTHER" id="PTHR22748:SF6">
    <property type="entry name" value="DNA-(APURINIC OR APYRIMIDINIC SITE) ENDONUCLEASE"/>
    <property type="match status" value="1"/>
</dbReference>
<evidence type="ECO:0000256" key="2">
    <source>
        <dbReference type="ARBA" id="ARBA00007092"/>
    </source>
</evidence>
<dbReference type="GO" id="GO:0008081">
    <property type="term" value="F:phosphoric diester hydrolase activity"/>
    <property type="evidence" value="ECO:0007669"/>
    <property type="project" value="TreeGrafter"/>
</dbReference>
<dbReference type="GO" id="GO:0003906">
    <property type="term" value="F:DNA-(apurinic or apyrimidinic site) endonuclease activity"/>
    <property type="evidence" value="ECO:0007669"/>
    <property type="project" value="TreeGrafter"/>
</dbReference>
<feature type="site" description="Important for catalytic activity" evidence="8">
    <location>
        <position position="225"/>
    </location>
</feature>
<dbReference type="InterPro" id="IPR036691">
    <property type="entry name" value="Endo/exonu/phosph_ase_sf"/>
</dbReference>
<dbReference type="NCBIfam" id="TIGR00633">
    <property type="entry name" value="xth"/>
    <property type="match status" value="1"/>
</dbReference>
<dbReference type="GO" id="GO:0003677">
    <property type="term" value="F:DNA binding"/>
    <property type="evidence" value="ECO:0007669"/>
    <property type="project" value="InterPro"/>
</dbReference>
<dbReference type="AlphaFoldDB" id="A0A2M6WQ46"/>
<dbReference type="GO" id="GO:0046872">
    <property type="term" value="F:metal ion binding"/>
    <property type="evidence" value="ECO:0007669"/>
    <property type="project" value="UniProtKB-KW"/>
</dbReference>
<feature type="site" description="Interaction with DNA substrate" evidence="8">
    <location>
        <position position="251"/>
    </location>
</feature>
<accession>A0A2M6WQ46</accession>
<keyword evidence="3 7" id="KW-0479">Metal-binding</keyword>
<feature type="active site" evidence="6">
    <location>
        <position position="115"/>
    </location>
</feature>
<feature type="binding site" evidence="7">
    <location>
        <position position="36"/>
    </location>
    <ligand>
        <name>Mg(2+)</name>
        <dbReference type="ChEBI" id="CHEBI:18420"/>
        <label>1</label>
    </ligand>
</feature>
<feature type="binding site" evidence="7">
    <location>
        <position position="250"/>
    </location>
    <ligand>
        <name>Mg(2+)</name>
        <dbReference type="ChEBI" id="CHEBI:18420"/>
        <label>1</label>
    </ligand>
</feature>
<evidence type="ECO:0000259" key="9">
    <source>
        <dbReference type="Pfam" id="PF03372"/>
    </source>
</evidence>
<dbReference type="SUPFAM" id="SSF56219">
    <property type="entry name" value="DNase I-like"/>
    <property type="match status" value="1"/>
</dbReference>
<feature type="binding site" evidence="7">
    <location>
        <position position="156"/>
    </location>
    <ligand>
        <name>Mg(2+)</name>
        <dbReference type="ChEBI" id="CHEBI:18420"/>
        <label>1</label>
    </ligand>
</feature>
<sequence>MKIISWNINGLRAIMKKGALVDFLTETKPDIVCLQEIKISVAKLVQENIALPGYSLFGNGAKREGYSGTALVIKDSLLKNIKNFSIKNGIGIDAFDHEGRIQILELDKFYLLNIYFPNANHELSRLSYKEKFNEAILRYCQKLEQKKPVVITGDFNVAHQPIDLARPKENEGNAGYTKEERFWFDEFLSAGLIDTFRFLHGDKVQYSWWSFRMTARARNIGWRIDYFLVSSKIKPSLKKAYILDKITGSDHCPVGLELN</sequence>
<dbReference type="InterPro" id="IPR004808">
    <property type="entry name" value="AP_endonuc_1"/>
</dbReference>
<dbReference type="InterPro" id="IPR020847">
    <property type="entry name" value="AP_endonuclease_F1_BS"/>
</dbReference>
<dbReference type="PROSITE" id="PS00728">
    <property type="entry name" value="AP_NUCLEASE_F1_3"/>
    <property type="match status" value="1"/>
</dbReference>
<dbReference type="EMBL" id="PFAQ01000030">
    <property type="protein sequence ID" value="PIT94909.1"/>
    <property type="molecule type" value="Genomic_DNA"/>
</dbReference>
<proteinExistence type="inferred from homology"/>
<dbReference type="Gene3D" id="3.60.10.10">
    <property type="entry name" value="Endonuclease/exonuclease/phosphatase"/>
    <property type="match status" value="1"/>
</dbReference>
<organism evidence="10 11">
    <name type="scientific">Candidatus Falkowbacteria bacterium CG10_big_fil_rev_8_21_14_0_10_39_9</name>
    <dbReference type="NCBI Taxonomy" id="1974566"/>
    <lineage>
        <taxon>Bacteria</taxon>
        <taxon>Candidatus Falkowiibacteriota</taxon>
    </lineage>
</organism>
<comment type="caution">
    <text evidence="10">The sequence shown here is derived from an EMBL/GenBank/DDBJ whole genome shotgun (WGS) entry which is preliminary data.</text>
</comment>